<evidence type="ECO:0000313" key="11">
    <source>
        <dbReference type="RefSeq" id="XP_016453851.1"/>
    </source>
</evidence>
<evidence type="ECO:0000313" key="10">
    <source>
        <dbReference type="Proteomes" id="UP000790787"/>
    </source>
</evidence>
<feature type="region of interest" description="Disordered" evidence="8">
    <location>
        <begin position="853"/>
        <end position="971"/>
    </location>
</feature>
<dbReference type="SUPFAM" id="SSF48371">
    <property type="entry name" value="ARM repeat"/>
    <property type="match status" value="1"/>
</dbReference>
<evidence type="ECO:0000256" key="2">
    <source>
        <dbReference type="ARBA" id="ARBA00006613"/>
    </source>
</evidence>
<comment type="similarity">
    <text evidence="2 7">Belongs to the adaptor complexes large subunit family.</text>
</comment>
<dbReference type="AlphaFoldDB" id="A0A1S3YNJ2"/>
<proteinExistence type="inferred from homology"/>
<keyword evidence="4" id="KW-0677">Repeat</keyword>
<gene>
    <name evidence="11" type="primary">LOC107778160</name>
</gene>
<name>A0A1S3YNJ2_TOBAC</name>
<accession>A0A1S3YNJ2</accession>
<feature type="domain" description="Clathrin/coatomer adaptor adaptin-like N-terminal" evidence="9">
    <location>
        <begin position="30"/>
        <end position="495"/>
    </location>
</feature>
<protein>
    <recommendedName>
        <fullName evidence="7">AP-3 complex subunit delta</fullName>
    </recommendedName>
</protein>
<dbReference type="RefSeq" id="XP_016453851.1">
    <property type="nucleotide sequence ID" value="XM_016598365.2"/>
</dbReference>
<dbReference type="GO" id="GO:0006623">
    <property type="term" value="P:protein targeting to vacuole"/>
    <property type="evidence" value="ECO:0000318"/>
    <property type="project" value="GO_Central"/>
</dbReference>
<sequence length="971" mass="108692">MAGPSLLESLFQRSLEDLIKGLRLYVGDESTFISKAVDEIRREIKSTDQQTKATALQKLTYLHSIHGVDMSWAAFHAIELSSSQSFNFKRIAYLAASLSFDPSTTDVILLLTHQLRKDLSSPNPHEVSLALHTLYFISTADLARDLTPEVFTLLNSNKGSTRKKAIAIILRLFELYPDAVRVCFKRLIENLENSDPAIVSAVVGVFCELASKEPKSYLPLAPEFYKILVDSRNNWLLIKVLKIFVKLAPLEPRLGKRLVEPICEHLRRTGAKSLSFECVRTIVSSFSEYDSAVKLSVEKIREFLNDDDPNLKYLGLQALTIVAPKHLWPVIENKDFVIKSLSDADANIKLEALQLVMAMVSEDNVAEICRVLINYALKSDPEFCNEILGCILLTCSRNVYEIIVDFDWYVSLLGEMSRILHCQKGEEIENQLADIGMRVKDARPELVRVGRDLLIDPALLGNPFIHPILSAAAWVSGEYVRFSKNPLEIMEALLQPRTSLLPPSIKAVYIQSAFKVLTFYLHYAISTKEVISSASQGVADIMHGAVQENSQFVRAGFVAESDSDDGGLSHRMMLHRPVRDISVESFEDMAVARDWLSSTSFKGEPITEESIVNILNLVETTLGPLAGSHGVEILERSRNVLGLVELVREELPGYLVKREEDNDKGQRNTHEMIKLIAEAFSEELGPVSASSQERVPIPEGMMLNQSLNDLDAICGDFELHIPTSFSLGRSISSEKDDVTMSDRQGKEEFESTESTSLLAEHRKRHGLYYLQSQKKETINDEYPPANDLKTGENADDKADDLIKLTEQSLFPKKKTNQAKPRPVVVKLDDGDGPFIPAKKVDSKDDLISGAVSDVLFGDEATASSSRTKKSDKSSSKRRQKDKLDIDKSSGPKEDSKFMENSELENANLRRSKRHSRGKEKKHRSNAKDRDEHEEGDKQKVSHHHGKHKSRQRAEGALTLAAQSPVIPDFLL</sequence>
<dbReference type="InterPro" id="IPR017105">
    <property type="entry name" value="AP3_complex_dsu"/>
</dbReference>
<reference evidence="10" key="1">
    <citation type="journal article" date="2014" name="Nat. Commun.">
        <title>The tobacco genome sequence and its comparison with those of tomato and potato.</title>
        <authorList>
            <person name="Sierro N."/>
            <person name="Battey J.N."/>
            <person name="Ouadi S."/>
            <person name="Bakaher N."/>
            <person name="Bovet L."/>
            <person name="Willig A."/>
            <person name="Goepfert S."/>
            <person name="Peitsch M.C."/>
            <person name="Ivanov N.V."/>
        </authorList>
    </citation>
    <scope>NUCLEOTIDE SEQUENCE [LARGE SCALE GENOMIC DNA]</scope>
</reference>
<reference evidence="11" key="2">
    <citation type="submission" date="2025-08" db="UniProtKB">
        <authorList>
            <consortium name="RefSeq"/>
        </authorList>
    </citation>
    <scope>IDENTIFICATION</scope>
    <source>
        <tissue evidence="11">Leaf</tissue>
    </source>
</reference>
<dbReference type="RefSeq" id="XP_016453851.1">
    <property type="nucleotide sequence ID" value="XM_016598365.1"/>
</dbReference>
<evidence type="ECO:0000256" key="3">
    <source>
        <dbReference type="ARBA" id="ARBA00022448"/>
    </source>
</evidence>
<feature type="compositionally biased region" description="Basic and acidic residues" evidence="8">
    <location>
        <begin position="925"/>
        <end position="939"/>
    </location>
</feature>
<dbReference type="GO" id="GO:0006896">
    <property type="term" value="P:Golgi to vacuole transport"/>
    <property type="evidence" value="ECO:0000318"/>
    <property type="project" value="GO_Central"/>
</dbReference>
<comment type="function">
    <text evidence="7">Part of the AP-3 complex, an adaptor-related complex which seems to be clathrin-associated. The complex is associated with the Golgi region as well as more peripheral structures. It facilitates the budding of vesicles from the Golgi membrane and may be directly involved in trafficking to the vacuole. It also function in maintaining the identity of lytic vacuoles and in regulating the transition between storage and lytic vacuoles.</text>
</comment>
<dbReference type="GeneID" id="107778160"/>
<dbReference type="SMR" id="A0A1S3YNJ2"/>
<keyword evidence="7" id="KW-0333">Golgi apparatus</keyword>
<organism evidence="10 11">
    <name type="scientific">Nicotiana tabacum</name>
    <name type="common">Common tobacco</name>
    <dbReference type="NCBI Taxonomy" id="4097"/>
    <lineage>
        <taxon>Eukaryota</taxon>
        <taxon>Viridiplantae</taxon>
        <taxon>Streptophyta</taxon>
        <taxon>Embryophyta</taxon>
        <taxon>Tracheophyta</taxon>
        <taxon>Spermatophyta</taxon>
        <taxon>Magnoliopsida</taxon>
        <taxon>eudicotyledons</taxon>
        <taxon>Gunneridae</taxon>
        <taxon>Pentapetalae</taxon>
        <taxon>asterids</taxon>
        <taxon>lamiids</taxon>
        <taxon>Solanales</taxon>
        <taxon>Solanaceae</taxon>
        <taxon>Nicotianoideae</taxon>
        <taxon>Nicotianeae</taxon>
        <taxon>Nicotiana</taxon>
    </lineage>
</organism>
<dbReference type="InterPro" id="IPR011989">
    <property type="entry name" value="ARM-like"/>
</dbReference>
<dbReference type="PIRSF" id="PIRSF037092">
    <property type="entry name" value="AP3_complex_delta"/>
    <property type="match status" value="1"/>
</dbReference>
<feature type="compositionally biased region" description="Basic residues" evidence="8">
    <location>
        <begin position="909"/>
        <end position="924"/>
    </location>
</feature>
<keyword evidence="6" id="KW-0472">Membrane</keyword>
<dbReference type="InterPro" id="IPR016024">
    <property type="entry name" value="ARM-type_fold"/>
</dbReference>
<keyword evidence="3 7" id="KW-0813">Transport</keyword>
<dbReference type="Gene3D" id="1.25.10.10">
    <property type="entry name" value="Leucine-rich Repeat Variant"/>
    <property type="match status" value="1"/>
</dbReference>
<dbReference type="GO" id="GO:0030123">
    <property type="term" value="C:AP-3 adaptor complex"/>
    <property type="evidence" value="ECO:0000318"/>
    <property type="project" value="GO_Central"/>
</dbReference>
<evidence type="ECO:0000256" key="1">
    <source>
        <dbReference type="ARBA" id="ARBA00004308"/>
    </source>
</evidence>
<dbReference type="Pfam" id="PF01602">
    <property type="entry name" value="Adaptin_N"/>
    <property type="match status" value="1"/>
</dbReference>
<evidence type="ECO:0000256" key="8">
    <source>
        <dbReference type="SAM" id="MobiDB-lite"/>
    </source>
</evidence>
<dbReference type="KEGG" id="nta:107778160"/>
<dbReference type="PANTHER" id="PTHR22781:SF12">
    <property type="entry name" value="AP-3 COMPLEX SUBUNIT DELTA-1"/>
    <property type="match status" value="1"/>
</dbReference>
<feature type="compositionally biased region" description="Basic residues" evidence="8">
    <location>
        <begin position="940"/>
        <end position="950"/>
    </location>
</feature>
<feature type="region of interest" description="Disordered" evidence="8">
    <location>
        <begin position="811"/>
        <end position="836"/>
    </location>
</feature>
<keyword evidence="10" id="KW-1185">Reference proteome</keyword>
<feature type="compositionally biased region" description="Basic and acidic residues" evidence="8">
    <location>
        <begin position="736"/>
        <end position="749"/>
    </location>
</feature>
<feature type="region of interest" description="Disordered" evidence="8">
    <location>
        <begin position="736"/>
        <end position="755"/>
    </location>
</feature>
<dbReference type="OMA" id="SMNAFTH"/>
<dbReference type="STRING" id="4097.A0A1S3YNJ2"/>
<dbReference type="PaxDb" id="4097-A0A1S3YNJ2"/>
<comment type="subcellular location">
    <subcellularLocation>
        <location evidence="1">Endomembrane system</location>
    </subcellularLocation>
    <subcellularLocation>
        <location evidence="7">Golgi apparatus</location>
    </subcellularLocation>
</comment>
<dbReference type="OrthoDB" id="10264595at2759"/>
<dbReference type="GO" id="GO:0010008">
    <property type="term" value="C:endosome membrane"/>
    <property type="evidence" value="ECO:0000318"/>
    <property type="project" value="GO_Central"/>
</dbReference>
<dbReference type="GO" id="GO:0005794">
    <property type="term" value="C:Golgi apparatus"/>
    <property type="evidence" value="ECO:0007669"/>
    <property type="project" value="UniProtKB-SubCell"/>
</dbReference>
<dbReference type="PANTHER" id="PTHR22781">
    <property type="entry name" value="DELTA ADAPTIN-RELATED"/>
    <property type="match status" value="1"/>
</dbReference>
<evidence type="ECO:0000256" key="7">
    <source>
        <dbReference type="PIRNR" id="PIRNR037092"/>
    </source>
</evidence>
<evidence type="ECO:0000256" key="4">
    <source>
        <dbReference type="ARBA" id="ARBA00022737"/>
    </source>
</evidence>
<dbReference type="InterPro" id="IPR002553">
    <property type="entry name" value="Clathrin/coatomer_adapt-like_N"/>
</dbReference>
<dbReference type="Proteomes" id="UP000790787">
    <property type="component" value="Chromosome 4"/>
</dbReference>
<evidence type="ECO:0000259" key="9">
    <source>
        <dbReference type="Pfam" id="PF01602"/>
    </source>
</evidence>
<evidence type="ECO:0000256" key="6">
    <source>
        <dbReference type="ARBA" id="ARBA00023136"/>
    </source>
</evidence>
<feature type="compositionally biased region" description="Basic and acidic residues" evidence="8">
    <location>
        <begin position="881"/>
        <end position="899"/>
    </location>
</feature>
<comment type="subunit">
    <text evidence="7">Adaptor protein complex 3 (AP-3) is a heterotetramer.</text>
</comment>
<evidence type="ECO:0000256" key="5">
    <source>
        <dbReference type="ARBA" id="ARBA00022927"/>
    </source>
</evidence>
<keyword evidence="5 7" id="KW-0653">Protein transport</keyword>